<dbReference type="Gene3D" id="3.40.50.150">
    <property type="entry name" value="Vaccinia Virus protein VP39"/>
    <property type="match status" value="1"/>
</dbReference>
<dbReference type="AlphaFoldDB" id="A0A5N5CUR3"/>
<keyword evidence="2" id="KW-0489">Methyltransferase</keyword>
<comment type="caution">
    <text evidence="2">The sequence shown here is derived from an EMBL/GenBank/DDBJ whole genome shotgun (WGS) entry which is preliminary data.</text>
</comment>
<dbReference type="GO" id="GO:0008757">
    <property type="term" value="F:S-adenosylmethionine-dependent methyltransferase activity"/>
    <property type="evidence" value="ECO:0007669"/>
    <property type="project" value="InterPro"/>
</dbReference>
<sequence>MANPTRLSVIIRPLQMIWLSIHSHYHVFKEFLRKDGLVALTYVQRIRDAATARLFIAHGNFPVSNPTPHTCQLLRIADGFIAFEDTTCVPSLVRAAHGKILELGPGPGNQLQRFDQSRVDFIYAVEPNAQYADHIAAKLKRLDLQDKYKLLACGVEDSEILRSEGVTEGSMDTVLSIQVLCSVGDVKSVMREVWKLLKPGGSFVFWEHEKNKDTATGIAQACLNPAWSTFIGCHLTRHIKEDILAAGEWENPDEIEVAQDPYTCLPRIWGVLKKKA</sequence>
<dbReference type="PANTHER" id="PTHR45036:SF1">
    <property type="entry name" value="METHYLTRANSFERASE LIKE 7A"/>
    <property type="match status" value="1"/>
</dbReference>
<dbReference type="GO" id="GO:0032259">
    <property type="term" value="P:methylation"/>
    <property type="evidence" value="ECO:0007669"/>
    <property type="project" value="UniProtKB-KW"/>
</dbReference>
<gene>
    <name evidence="2" type="primary">Mettl7b_0</name>
    <name evidence="2" type="ORF">DBV05_g12235</name>
</gene>
<evidence type="ECO:0000313" key="2">
    <source>
        <dbReference type="EMBL" id="KAB2569084.1"/>
    </source>
</evidence>
<dbReference type="SUPFAM" id="SSF53335">
    <property type="entry name" value="S-adenosyl-L-methionine-dependent methyltransferases"/>
    <property type="match status" value="1"/>
</dbReference>
<protein>
    <submittedName>
        <fullName evidence="2">Methyltransferase-like protein 7B</fullName>
    </submittedName>
</protein>
<dbReference type="OrthoDB" id="540004at2759"/>
<dbReference type="InterPro" id="IPR013216">
    <property type="entry name" value="Methyltransf_11"/>
</dbReference>
<dbReference type="Proteomes" id="UP000325902">
    <property type="component" value="Unassembled WGS sequence"/>
</dbReference>
<name>A0A5N5CUR3_9PEZI</name>
<reference evidence="2 3" key="1">
    <citation type="journal article" date="2019" name="Sci. Rep.">
        <title>A multi-omics analysis of the grapevine pathogen Lasiodiplodia theobromae reveals that temperature affects the expression of virulence- and pathogenicity-related genes.</title>
        <authorList>
            <person name="Felix C."/>
            <person name="Meneses R."/>
            <person name="Goncalves M.F.M."/>
            <person name="Tilleman L."/>
            <person name="Duarte A.S."/>
            <person name="Jorrin-Novo J.V."/>
            <person name="Van de Peer Y."/>
            <person name="Deforce D."/>
            <person name="Van Nieuwerburgh F."/>
            <person name="Esteves A.C."/>
            <person name="Alves A."/>
        </authorList>
    </citation>
    <scope>NUCLEOTIDE SEQUENCE [LARGE SCALE GENOMIC DNA]</scope>
    <source>
        <strain evidence="2 3">LA-SOL3</strain>
    </source>
</reference>
<organism evidence="2 3">
    <name type="scientific">Lasiodiplodia theobromae</name>
    <dbReference type="NCBI Taxonomy" id="45133"/>
    <lineage>
        <taxon>Eukaryota</taxon>
        <taxon>Fungi</taxon>
        <taxon>Dikarya</taxon>
        <taxon>Ascomycota</taxon>
        <taxon>Pezizomycotina</taxon>
        <taxon>Dothideomycetes</taxon>
        <taxon>Dothideomycetes incertae sedis</taxon>
        <taxon>Botryosphaeriales</taxon>
        <taxon>Botryosphaeriaceae</taxon>
        <taxon>Lasiodiplodia</taxon>
    </lineage>
</organism>
<evidence type="ECO:0000259" key="1">
    <source>
        <dbReference type="Pfam" id="PF08241"/>
    </source>
</evidence>
<dbReference type="CDD" id="cd02440">
    <property type="entry name" value="AdoMet_MTases"/>
    <property type="match status" value="1"/>
</dbReference>
<accession>A0A5N5CUR3</accession>
<dbReference type="InterPro" id="IPR052356">
    <property type="entry name" value="Thiol_S-MT"/>
</dbReference>
<dbReference type="InterPro" id="IPR029063">
    <property type="entry name" value="SAM-dependent_MTases_sf"/>
</dbReference>
<dbReference type="EMBL" id="VCHE01000228">
    <property type="protein sequence ID" value="KAB2569084.1"/>
    <property type="molecule type" value="Genomic_DNA"/>
</dbReference>
<evidence type="ECO:0000313" key="3">
    <source>
        <dbReference type="Proteomes" id="UP000325902"/>
    </source>
</evidence>
<dbReference type="PANTHER" id="PTHR45036">
    <property type="entry name" value="METHYLTRANSFERASE LIKE 7B"/>
    <property type="match status" value="1"/>
</dbReference>
<feature type="domain" description="Methyltransferase type 11" evidence="1">
    <location>
        <begin position="101"/>
        <end position="205"/>
    </location>
</feature>
<keyword evidence="3" id="KW-1185">Reference proteome</keyword>
<keyword evidence="2" id="KW-0808">Transferase</keyword>
<proteinExistence type="predicted"/>
<dbReference type="Pfam" id="PF08241">
    <property type="entry name" value="Methyltransf_11"/>
    <property type="match status" value="1"/>
</dbReference>